<organism evidence="2 3">
    <name type="scientific">Dissophora globulifera</name>
    <dbReference type="NCBI Taxonomy" id="979702"/>
    <lineage>
        <taxon>Eukaryota</taxon>
        <taxon>Fungi</taxon>
        <taxon>Fungi incertae sedis</taxon>
        <taxon>Mucoromycota</taxon>
        <taxon>Mortierellomycotina</taxon>
        <taxon>Mortierellomycetes</taxon>
        <taxon>Mortierellales</taxon>
        <taxon>Mortierellaceae</taxon>
        <taxon>Dissophora</taxon>
    </lineage>
</organism>
<feature type="region of interest" description="Disordered" evidence="1">
    <location>
        <begin position="1"/>
        <end position="26"/>
    </location>
</feature>
<dbReference type="AlphaFoldDB" id="A0A9P6RJH5"/>
<protein>
    <submittedName>
        <fullName evidence="2">Uncharacterized protein</fullName>
    </submittedName>
</protein>
<dbReference type="Proteomes" id="UP000738325">
    <property type="component" value="Unassembled WGS sequence"/>
</dbReference>
<comment type="caution">
    <text evidence="2">The sequence shown here is derived from an EMBL/GenBank/DDBJ whole genome shotgun (WGS) entry which is preliminary data.</text>
</comment>
<feature type="compositionally biased region" description="Acidic residues" evidence="1">
    <location>
        <begin position="162"/>
        <end position="181"/>
    </location>
</feature>
<evidence type="ECO:0000313" key="3">
    <source>
        <dbReference type="Proteomes" id="UP000738325"/>
    </source>
</evidence>
<gene>
    <name evidence="2" type="ORF">BGZ99_004705</name>
</gene>
<feature type="region of interest" description="Disordered" evidence="1">
    <location>
        <begin position="150"/>
        <end position="181"/>
    </location>
</feature>
<proteinExistence type="predicted"/>
<keyword evidence="3" id="KW-1185">Reference proteome</keyword>
<evidence type="ECO:0000256" key="1">
    <source>
        <dbReference type="SAM" id="MobiDB-lite"/>
    </source>
</evidence>
<sequence>MPSADLRPQPSRPLEPIMNRPALPSTDSISTFSISSQLTDADPIDNTTNTTRLLLDTPRSTVATSERLSYVTLSPDANSASQSRLTSHPERLQQTTVSAIDSDIVETIPYRTRMGAHCRRDRRNLRVQILSKAFRAKVVVAHAGILASRGTSSSLSTAENEGIGDDVNEDEDGYDAVEDFEDDEVDMTEYVVVDYKE</sequence>
<dbReference type="EMBL" id="JAAAIP010000297">
    <property type="protein sequence ID" value="KAG0320054.1"/>
    <property type="molecule type" value="Genomic_DNA"/>
</dbReference>
<name>A0A9P6RJH5_9FUNG</name>
<accession>A0A9P6RJH5</accession>
<evidence type="ECO:0000313" key="2">
    <source>
        <dbReference type="EMBL" id="KAG0320054.1"/>
    </source>
</evidence>
<feature type="compositionally biased region" description="Polar residues" evidence="1">
    <location>
        <begin position="150"/>
        <end position="159"/>
    </location>
</feature>
<reference evidence="2" key="1">
    <citation type="journal article" date="2020" name="Fungal Divers.">
        <title>Resolving the Mortierellaceae phylogeny through synthesis of multi-gene phylogenetics and phylogenomics.</title>
        <authorList>
            <person name="Vandepol N."/>
            <person name="Liber J."/>
            <person name="Desiro A."/>
            <person name="Na H."/>
            <person name="Kennedy M."/>
            <person name="Barry K."/>
            <person name="Grigoriev I.V."/>
            <person name="Miller A.N."/>
            <person name="O'Donnell K."/>
            <person name="Stajich J.E."/>
            <person name="Bonito G."/>
        </authorList>
    </citation>
    <scope>NUCLEOTIDE SEQUENCE</scope>
    <source>
        <strain evidence="2">REB-010B</strain>
    </source>
</reference>